<reference evidence="5 6" key="2">
    <citation type="submission" date="2024-07" db="EMBL/GenBank/DDBJ databases">
        <authorList>
            <person name="Akdeniz Z."/>
        </authorList>
    </citation>
    <scope>NUCLEOTIDE SEQUENCE [LARGE SCALE GENOMIC DNA]</scope>
</reference>
<gene>
    <name evidence="4" type="ORF">HINF_LOCUS24478</name>
    <name evidence="5" type="ORF">HINF_LOCUS30154</name>
</gene>
<dbReference type="InterPro" id="IPR001680">
    <property type="entry name" value="WD40_rpt"/>
</dbReference>
<evidence type="ECO:0000256" key="1">
    <source>
        <dbReference type="PROSITE-ProRule" id="PRU00221"/>
    </source>
</evidence>
<reference evidence="4" key="1">
    <citation type="submission" date="2023-06" db="EMBL/GenBank/DDBJ databases">
        <authorList>
            <person name="Kurt Z."/>
        </authorList>
    </citation>
    <scope>NUCLEOTIDE SEQUENCE</scope>
</reference>
<evidence type="ECO:0000256" key="3">
    <source>
        <dbReference type="SAM" id="MobiDB-lite"/>
    </source>
</evidence>
<evidence type="ECO:0000313" key="6">
    <source>
        <dbReference type="Proteomes" id="UP001642409"/>
    </source>
</evidence>
<feature type="compositionally biased region" description="Polar residues" evidence="3">
    <location>
        <begin position="69"/>
        <end position="79"/>
    </location>
</feature>
<evidence type="ECO:0000313" key="4">
    <source>
        <dbReference type="EMBL" id="CAI9936833.1"/>
    </source>
</evidence>
<dbReference type="EMBL" id="CATOUU010000642">
    <property type="protein sequence ID" value="CAI9936833.1"/>
    <property type="molecule type" value="Genomic_DNA"/>
</dbReference>
<feature type="compositionally biased region" description="Polar residues" evidence="3">
    <location>
        <begin position="94"/>
        <end position="103"/>
    </location>
</feature>
<evidence type="ECO:0000313" key="5">
    <source>
        <dbReference type="EMBL" id="CAL6025316.1"/>
    </source>
</evidence>
<protein>
    <submittedName>
        <fullName evidence="4">Uncharacterized protein</fullName>
    </submittedName>
</protein>
<dbReference type="SUPFAM" id="SSF50978">
    <property type="entry name" value="WD40 repeat-like"/>
    <property type="match status" value="1"/>
</dbReference>
<dbReference type="Proteomes" id="UP001642409">
    <property type="component" value="Unassembled WGS sequence"/>
</dbReference>
<dbReference type="AlphaFoldDB" id="A0AA86PDV6"/>
<organism evidence="4">
    <name type="scientific">Hexamita inflata</name>
    <dbReference type="NCBI Taxonomy" id="28002"/>
    <lineage>
        <taxon>Eukaryota</taxon>
        <taxon>Metamonada</taxon>
        <taxon>Diplomonadida</taxon>
        <taxon>Hexamitidae</taxon>
        <taxon>Hexamitinae</taxon>
        <taxon>Hexamita</taxon>
    </lineage>
</organism>
<accession>A0AA86PDV6</accession>
<keyword evidence="2" id="KW-0175">Coiled coil</keyword>
<dbReference type="Gene3D" id="2.130.10.10">
    <property type="entry name" value="YVTN repeat-like/Quinoprotein amine dehydrogenase"/>
    <property type="match status" value="1"/>
</dbReference>
<name>A0AA86PDV6_9EUKA</name>
<evidence type="ECO:0000256" key="2">
    <source>
        <dbReference type="SAM" id="Coils"/>
    </source>
</evidence>
<feature type="region of interest" description="Disordered" evidence="3">
    <location>
        <begin position="69"/>
        <end position="106"/>
    </location>
</feature>
<proteinExistence type="predicted"/>
<feature type="coiled-coil region" evidence="2">
    <location>
        <begin position="21"/>
        <end position="55"/>
    </location>
</feature>
<dbReference type="EMBL" id="CAXDID020000098">
    <property type="protein sequence ID" value="CAL6025316.1"/>
    <property type="molecule type" value="Genomic_DNA"/>
</dbReference>
<comment type="caution">
    <text evidence="4">The sequence shown here is derived from an EMBL/GenBank/DDBJ whole genome shotgun (WGS) entry which is preliminary data.</text>
</comment>
<dbReference type="InterPro" id="IPR015943">
    <property type="entry name" value="WD40/YVTN_repeat-like_dom_sf"/>
</dbReference>
<sequence length="483" mass="54183">MEYDVPINDKIDPTPAPQTCLDGLMRHFQAYEQTVQQLQHENQELREQLGIAHRQIDLMRTQQLPIAQVSNQPIQSPQPRQRDAGGDPQVENIPISSSVNNVGQPPGQLRQIVTNPNTAKNLSKTLRRIYMHSRGIIKLHMFNNLLLTGSRDGTARIWSANDQTFKTSLYAFRAPCQLLAVQPLEKSGVMALAAKNKRVYLYSMEIVLKQLAEYAEVQDLNDGLFKHIQSNENFIQLQDQVTCISELQARSVLIFGCGFMSNVSLENGSFNVVSTQPFSEATNANEPLYFAHSVSFNGGAYVVVRERFIQKSNNAYLSVFDQPSAQQLSQYTRTSVRLLHVSQQMKIQPFTLQAPGQVLDLTPISMFTVNEKIILVFSQFEQKFAAFDPSNNQFQFVKETQLVNGEGQNIMCGCGNQNKIYIVTGNTQFEPVKVHVFQLEGFEAKLVESLTIDEYVGYATQVVVQDGQIVIGGLDGEVAVRVL</sequence>
<keyword evidence="6" id="KW-1185">Reference proteome</keyword>
<dbReference type="InterPro" id="IPR036322">
    <property type="entry name" value="WD40_repeat_dom_sf"/>
</dbReference>
<keyword evidence="1" id="KW-0853">WD repeat</keyword>
<dbReference type="PROSITE" id="PS50082">
    <property type="entry name" value="WD_REPEATS_2"/>
    <property type="match status" value="1"/>
</dbReference>
<feature type="repeat" description="WD" evidence="1">
    <location>
        <begin position="129"/>
        <end position="168"/>
    </location>
</feature>